<evidence type="ECO:0000313" key="4">
    <source>
        <dbReference type="Proteomes" id="UP001454036"/>
    </source>
</evidence>
<dbReference type="Pfam" id="PF03732">
    <property type="entry name" value="Retrotrans_gag"/>
    <property type="match status" value="1"/>
</dbReference>
<dbReference type="Proteomes" id="UP001454036">
    <property type="component" value="Unassembled WGS sequence"/>
</dbReference>
<dbReference type="EMBL" id="BAABME010002685">
    <property type="protein sequence ID" value="GAA0155679.1"/>
    <property type="molecule type" value="Genomic_DNA"/>
</dbReference>
<comment type="caution">
    <text evidence="3">The sequence shown here is derived from an EMBL/GenBank/DDBJ whole genome shotgun (WGS) entry which is preliminary data.</text>
</comment>
<name>A0AAV3PW00_LITER</name>
<protein>
    <recommendedName>
        <fullName evidence="2">Retrotransposon gag domain-containing protein</fullName>
    </recommendedName>
</protein>
<organism evidence="3 4">
    <name type="scientific">Lithospermum erythrorhizon</name>
    <name type="common">Purple gromwell</name>
    <name type="synonym">Lithospermum officinale var. erythrorhizon</name>
    <dbReference type="NCBI Taxonomy" id="34254"/>
    <lineage>
        <taxon>Eukaryota</taxon>
        <taxon>Viridiplantae</taxon>
        <taxon>Streptophyta</taxon>
        <taxon>Embryophyta</taxon>
        <taxon>Tracheophyta</taxon>
        <taxon>Spermatophyta</taxon>
        <taxon>Magnoliopsida</taxon>
        <taxon>eudicotyledons</taxon>
        <taxon>Gunneridae</taxon>
        <taxon>Pentapetalae</taxon>
        <taxon>asterids</taxon>
        <taxon>lamiids</taxon>
        <taxon>Boraginales</taxon>
        <taxon>Boraginaceae</taxon>
        <taxon>Boraginoideae</taxon>
        <taxon>Lithospermeae</taxon>
        <taxon>Lithospermum</taxon>
    </lineage>
</organism>
<accession>A0AAV3PW00</accession>
<evidence type="ECO:0000256" key="1">
    <source>
        <dbReference type="SAM" id="MobiDB-lite"/>
    </source>
</evidence>
<sequence>MLPSGLNRLFSMFQRILQGVVVTTSGLELEQPEDATSSSGATSMKGRQAGDVSHTDSSSSYEQVMMTGITTLEEQVVSLLKVIEDMAKQMQLQSEALSNMAGKMQEHEQHQQVVEATLRTILPQEAPNTLKDAPETQLAPPCQASSMPQRQPTKATNAPVVLADGMVSAPQLREFILGAIKDNQDKVIPSYSYVKPYTSRINQLKMPHGYQPPKFQRFNGVGNPKQHITHFVETCNNVGTNRNHMIKQFVLSLKGNAFEWYIELEPATINSWTHLECEFLARFFITQRTVSMIKLTNARQRIDEPVTDFINR</sequence>
<evidence type="ECO:0000259" key="2">
    <source>
        <dbReference type="Pfam" id="PF03732"/>
    </source>
</evidence>
<reference evidence="3 4" key="1">
    <citation type="submission" date="2024-01" db="EMBL/GenBank/DDBJ databases">
        <title>The complete chloroplast genome sequence of Lithospermum erythrorhizon: insights into the phylogenetic relationship among Boraginaceae species and the maternal lineages of purple gromwells.</title>
        <authorList>
            <person name="Okada T."/>
            <person name="Watanabe K."/>
        </authorList>
    </citation>
    <scope>NUCLEOTIDE SEQUENCE [LARGE SCALE GENOMIC DNA]</scope>
</reference>
<keyword evidence="4" id="KW-1185">Reference proteome</keyword>
<feature type="domain" description="Retrotransposon gag" evidence="2">
    <location>
        <begin position="249"/>
        <end position="312"/>
    </location>
</feature>
<dbReference type="PANTHER" id="PTHR33437">
    <property type="entry name" value="OS06G0361200 PROTEIN"/>
    <property type="match status" value="1"/>
</dbReference>
<dbReference type="PANTHER" id="PTHR33437:SF2">
    <property type="entry name" value="OS06G0361200 PROTEIN"/>
    <property type="match status" value="1"/>
</dbReference>
<dbReference type="InterPro" id="IPR005162">
    <property type="entry name" value="Retrotrans_gag_dom"/>
</dbReference>
<evidence type="ECO:0000313" key="3">
    <source>
        <dbReference type="EMBL" id="GAA0155679.1"/>
    </source>
</evidence>
<dbReference type="AlphaFoldDB" id="A0AAV3PW00"/>
<gene>
    <name evidence="3" type="ORF">LIER_13357</name>
</gene>
<proteinExistence type="predicted"/>
<feature type="region of interest" description="Disordered" evidence="1">
    <location>
        <begin position="31"/>
        <end position="60"/>
    </location>
</feature>